<evidence type="ECO:0000313" key="3">
    <source>
        <dbReference type="Proteomes" id="UP000005835"/>
    </source>
</evidence>
<dbReference type="PROSITE" id="PS51257">
    <property type="entry name" value="PROKAR_LIPOPROTEIN"/>
    <property type="match status" value="1"/>
</dbReference>
<organism evidence="2 3">
    <name type="scientific">Sutterella wadsworthensis 2_1_59BFAA</name>
    <dbReference type="NCBI Taxonomy" id="742823"/>
    <lineage>
        <taxon>Bacteria</taxon>
        <taxon>Pseudomonadati</taxon>
        <taxon>Pseudomonadota</taxon>
        <taxon>Betaproteobacteria</taxon>
        <taxon>Burkholderiales</taxon>
        <taxon>Sutterellaceae</taxon>
        <taxon>Sutterella</taxon>
    </lineage>
</organism>
<dbReference type="Pfam" id="PF11659">
    <property type="entry name" value="DUF3261"/>
    <property type="match status" value="1"/>
</dbReference>
<dbReference type="Proteomes" id="UP000005835">
    <property type="component" value="Unassembled WGS sequence"/>
</dbReference>
<dbReference type="RefSeq" id="WP_005434796.1">
    <property type="nucleotide sequence ID" value="NZ_JH815515.1"/>
</dbReference>
<feature type="signal peptide" evidence="1">
    <location>
        <begin position="1"/>
        <end position="21"/>
    </location>
</feature>
<dbReference type="AlphaFoldDB" id="K1JXJ6"/>
<comment type="caution">
    <text evidence="2">The sequence shown here is derived from an EMBL/GenBank/DDBJ whole genome shotgun (WGS) entry which is preliminary data.</text>
</comment>
<name>K1JXJ6_9BURK</name>
<reference evidence="2 3" key="1">
    <citation type="submission" date="2012-05" db="EMBL/GenBank/DDBJ databases">
        <title>The Genome Sequence of Sutterella wadsworthensis 2_1_59BFAA.</title>
        <authorList>
            <consortium name="The Broad Institute Genome Sequencing Platform"/>
            <person name="Earl A."/>
            <person name="Ward D."/>
            <person name="Feldgarden M."/>
            <person name="Gevers D."/>
            <person name="Daigneault M."/>
            <person name="Strauss J."/>
            <person name="Allen-Vercoe E."/>
            <person name="Walker B."/>
            <person name="Young S.K."/>
            <person name="Zeng Q."/>
            <person name="Gargeya S."/>
            <person name="Fitzgerald M."/>
            <person name="Haas B."/>
            <person name="Abouelleil A."/>
            <person name="Alvarado L."/>
            <person name="Arachchi H.M."/>
            <person name="Berlin A.M."/>
            <person name="Chapman S.B."/>
            <person name="Goldberg J."/>
            <person name="Griggs A."/>
            <person name="Gujja S."/>
            <person name="Hansen M."/>
            <person name="Howarth C."/>
            <person name="Imamovic A."/>
            <person name="Larimer J."/>
            <person name="McCowen C."/>
            <person name="Montmayeur A."/>
            <person name="Murphy C."/>
            <person name="Neiman D."/>
            <person name="Pearson M."/>
            <person name="Priest M."/>
            <person name="Roberts A."/>
            <person name="Saif S."/>
            <person name="Shea T."/>
            <person name="Sisk P."/>
            <person name="Sykes S."/>
            <person name="Wortman J."/>
            <person name="Nusbaum C."/>
            <person name="Birren B."/>
        </authorList>
    </citation>
    <scope>NUCLEOTIDE SEQUENCE [LARGE SCALE GENOMIC DNA]</scope>
    <source>
        <strain evidence="2 3">2_1_59BFAA</strain>
    </source>
</reference>
<evidence type="ECO:0000313" key="2">
    <source>
        <dbReference type="EMBL" id="EKB31333.1"/>
    </source>
</evidence>
<dbReference type="InterPro" id="IPR021675">
    <property type="entry name" value="DUF3261"/>
</dbReference>
<dbReference type="STRING" id="742823.HMPREF9465_01048"/>
<evidence type="ECO:0008006" key="4">
    <source>
        <dbReference type="Google" id="ProtNLM"/>
    </source>
</evidence>
<protein>
    <recommendedName>
        <fullName evidence="4">Lipoprotein</fullName>
    </recommendedName>
</protein>
<gene>
    <name evidence="2" type="ORF">HMPREF9465_01048</name>
</gene>
<sequence length="229" mass="24425">MKRLLLPAVLATILAAGCAQNSTPAPYGSCATQPSKPQAVRTSAAPELKAKAQAAADDAGKPASCIVAAPLFRPDFRAGVRFDETQRMRFSFSKEAVSEGAPEQIPDFSASIIVKGDSISASLSALNTPFWRISATPSTTAESRHPLLSSRFRAKGLIRDLTFMYWPVDSIRASLAKTCPDCTLSVSGSTRTLARSGQRVLESSTRGGATVLRNYPEGYELSIEPESAR</sequence>
<dbReference type="HOGENOM" id="CLU_1174945_0_0_4"/>
<accession>K1JXJ6</accession>
<keyword evidence="1" id="KW-0732">Signal</keyword>
<dbReference type="eggNOG" id="ENOG5032QHM">
    <property type="taxonomic scope" value="Bacteria"/>
</dbReference>
<dbReference type="PATRIC" id="fig|742823.3.peg.1036"/>
<dbReference type="EMBL" id="ADMG01000028">
    <property type="protein sequence ID" value="EKB31333.1"/>
    <property type="molecule type" value="Genomic_DNA"/>
</dbReference>
<keyword evidence="3" id="KW-1185">Reference proteome</keyword>
<evidence type="ECO:0000256" key="1">
    <source>
        <dbReference type="SAM" id="SignalP"/>
    </source>
</evidence>
<proteinExistence type="predicted"/>
<feature type="chain" id="PRO_5003846756" description="Lipoprotein" evidence="1">
    <location>
        <begin position="22"/>
        <end position="229"/>
    </location>
</feature>